<dbReference type="Proteomes" id="UP000608345">
    <property type="component" value="Unassembled WGS sequence"/>
</dbReference>
<keyword evidence="9" id="KW-1185">Reference proteome</keyword>
<dbReference type="Gene3D" id="3.40.30.10">
    <property type="entry name" value="Glutaredoxin"/>
    <property type="match status" value="1"/>
</dbReference>
<dbReference type="PROSITE" id="PS00194">
    <property type="entry name" value="THIOREDOXIN_1"/>
    <property type="match status" value="1"/>
</dbReference>
<reference evidence="8" key="1">
    <citation type="journal article" date="2014" name="Int. J. Syst. Evol. Microbiol.">
        <title>Complete genome sequence of Corynebacterium casei LMG S-19264T (=DSM 44701T), isolated from a smear-ripened cheese.</title>
        <authorList>
            <consortium name="US DOE Joint Genome Institute (JGI-PGF)"/>
            <person name="Walter F."/>
            <person name="Albersmeier A."/>
            <person name="Kalinowski J."/>
            <person name="Ruckert C."/>
        </authorList>
    </citation>
    <scope>NUCLEOTIDE SEQUENCE</scope>
    <source>
        <strain evidence="8">KCTC 23732</strain>
    </source>
</reference>
<dbReference type="CDD" id="cd02947">
    <property type="entry name" value="TRX_family"/>
    <property type="match status" value="1"/>
</dbReference>
<evidence type="ECO:0000259" key="7">
    <source>
        <dbReference type="PROSITE" id="PS51352"/>
    </source>
</evidence>
<dbReference type="PRINTS" id="PR00421">
    <property type="entry name" value="THIOREDOXIN"/>
</dbReference>
<feature type="domain" description="Thioredoxin" evidence="7">
    <location>
        <begin position="1"/>
        <end position="105"/>
    </location>
</feature>
<proteinExistence type="inferred from homology"/>
<keyword evidence="3" id="KW-0249">Electron transport</keyword>
<dbReference type="GO" id="GO:0015035">
    <property type="term" value="F:protein-disulfide reductase activity"/>
    <property type="evidence" value="ECO:0007669"/>
    <property type="project" value="UniProtKB-UniRule"/>
</dbReference>
<dbReference type="PROSITE" id="PS51352">
    <property type="entry name" value="THIOREDOXIN_2"/>
    <property type="match status" value="1"/>
</dbReference>
<name>A0A918MUZ0_9BURK</name>
<dbReference type="InterPro" id="IPR005746">
    <property type="entry name" value="Thioredoxin"/>
</dbReference>
<evidence type="ECO:0000256" key="1">
    <source>
        <dbReference type="ARBA" id="ARBA00008987"/>
    </source>
</evidence>
<reference evidence="8" key="2">
    <citation type="submission" date="2020-09" db="EMBL/GenBank/DDBJ databases">
        <authorList>
            <person name="Sun Q."/>
            <person name="Kim S."/>
        </authorList>
    </citation>
    <scope>NUCLEOTIDE SEQUENCE</scope>
    <source>
        <strain evidence="8">KCTC 23732</strain>
    </source>
</reference>
<evidence type="ECO:0000313" key="8">
    <source>
        <dbReference type="EMBL" id="GGW75083.1"/>
    </source>
</evidence>
<keyword evidence="5" id="KW-0676">Redox-active center</keyword>
<dbReference type="PANTHER" id="PTHR45663">
    <property type="entry name" value="GEO12009P1"/>
    <property type="match status" value="1"/>
</dbReference>
<keyword evidence="2" id="KW-0813">Transport</keyword>
<keyword evidence="4" id="KW-1015">Disulfide bond</keyword>
<dbReference type="InterPro" id="IPR036249">
    <property type="entry name" value="Thioredoxin-like_sf"/>
</dbReference>
<evidence type="ECO:0000256" key="3">
    <source>
        <dbReference type="ARBA" id="ARBA00022982"/>
    </source>
</evidence>
<evidence type="ECO:0000256" key="5">
    <source>
        <dbReference type="ARBA" id="ARBA00023284"/>
    </source>
</evidence>
<evidence type="ECO:0000313" key="9">
    <source>
        <dbReference type="Proteomes" id="UP000608345"/>
    </source>
</evidence>
<dbReference type="EMBL" id="BMYS01000001">
    <property type="protein sequence ID" value="GGW75083.1"/>
    <property type="molecule type" value="Genomic_DNA"/>
</dbReference>
<protein>
    <recommendedName>
        <fullName evidence="6">Thioredoxin</fullName>
    </recommendedName>
</protein>
<sequence>MAIKELTQATFESAIKDDNTLIIDFWAPWCGPCRQFAPVFEKASEKFTNIEFAKINTEEEQELAGALRIRSIPTLMVFREKVLMFSQAGALSPSQLDELLTKIQEIDMEKVHQEIATAQAKSDEQNQA</sequence>
<evidence type="ECO:0000256" key="4">
    <source>
        <dbReference type="ARBA" id="ARBA00023157"/>
    </source>
</evidence>
<evidence type="ECO:0000256" key="2">
    <source>
        <dbReference type="ARBA" id="ARBA00022448"/>
    </source>
</evidence>
<dbReference type="Pfam" id="PF00085">
    <property type="entry name" value="Thioredoxin"/>
    <property type="match status" value="1"/>
</dbReference>
<dbReference type="RefSeq" id="WP_189383435.1">
    <property type="nucleotide sequence ID" value="NZ_BAABFY010000010.1"/>
</dbReference>
<dbReference type="InterPro" id="IPR013766">
    <property type="entry name" value="Thioredoxin_domain"/>
</dbReference>
<dbReference type="NCBIfam" id="TIGR01068">
    <property type="entry name" value="thioredoxin"/>
    <property type="match status" value="1"/>
</dbReference>
<dbReference type="AlphaFoldDB" id="A0A918MUZ0"/>
<comment type="similarity">
    <text evidence="1">Belongs to the thioredoxin family.</text>
</comment>
<comment type="caution">
    <text evidence="8">The sequence shown here is derived from an EMBL/GenBank/DDBJ whole genome shotgun (WGS) entry which is preliminary data.</text>
</comment>
<accession>A0A918MUZ0</accession>
<evidence type="ECO:0000256" key="6">
    <source>
        <dbReference type="NCBIfam" id="TIGR01068"/>
    </source>
</evidence>
<dbReference type="PANTHER" id="PTHR45663:SF40">
    <property type="entry name" value="THIOREDOXIN 2"/>
    <property type="match status" value="1"/>
</dbReference>
<dbReference type="SUPFAM" id="SSF52833">
    <property type="entry name" value="Thioredoxin-like"/>
    <property type="match status" value="1"/>
</dbReference>
<gene>
    <name evidence="8" type="primary">trxC</name>
    <name evidence="8" type="ORF">GCM10011450_00430</name>
</gene>
<dbReference type="InterPro" id="IPR017937">
    <property type="entry name" value="Thioredoxin_CS"/>
</dbReference>
<dbReference type="GO" id="GO:0005829">
    <property type="term" value="C:cytosol"/>
    <property type="evidence" value="ECO:0007669"/>
    <property type="project" value="TreeGrafter"/>
</dbReference>
<organism evidence="8 9">
    <name type="scientific">Advenella faeciporci</name>
    <dbReference type="NCBI Taxonomy" id="797535"/>
    <lineage>
        <taxon>Bacteria</taxon>
        <taxon>Pseudomonadati</taxon>
        <taxon>Pseudomonadota</taxon>
        <taxon>Betaproteobacteria</taxon>
        <taxon>Burkholderiales</taxon>
        <taxon>Alcaligenaceae</taxon>
    </lineage>
</organism>